<evidence type="ECO:0000313" key="3">
    <source>
        <dbReference type="Proteomes" id="UP000073492"/>
    </source>
</evidence>
<feature type="region of interest" description="Disordered" evidence="1">
    <location>
        <begin position="1"/>
        <end position="75"/>
    </location>
</feature>
<dbReference type="EMBL" id="LFZO01000085">
    <property type="protein sequence ID" value="KXT14340.1"/>
    <property type="molecule type" value="Genomic_DNA"/>
</dbReference>
<keyword evidence="3" id="KW-1185">Reference proteome</keyword>
<evidence type="ECO:0000256" key="1">
    <source>
        <dbReference type="SAM" id="MobiDB-lite"/>
    </source>
</evidence>
<dbReference type="Proteomes" id="UP000073492">
    <property type="component" value="Unassembled WGS sequence"/>
</dbReference>
<proteinExistence type="predicted"/>
<evidence type="ECO:0000313" key="2">
    <source>
        <dbReference type="EMBL" id="KXT14340.1"/>
    </source>
</evidence>
<comment type="caution">
    <text evidence="2">The sequence shown here is derived from an EMBL/GenBank/DDBJ whole genome shotgun (WGS) entry which is preliminary data.</text>
</comment>
<protein>
    <submittedName>
        <fullName evidence="2">Uncharacterized protein</fullName>
    </submittedName>
</protein>
<name>A0A139II10_9PEZI</name>
<reference evidence="2 3" key="1">
    <citation type="submission" date="2015-07" db="EMBL/GenBank/DDBJ databases">
        <title>Comparative genomics of the Sigatoka disease complex on banana suggests a link between parallel evolutionary changes in Pseudocercospora fijiensis and Pseudocercospora eumusae and increased virulence on the banana host.</title>
        <authorList>
            <person name="Chang T.-C."/>
            <person name="Salvucci A."/>
            <person name="Crous P.W."/>
            <person name="Stergiopoulos I."/>
        </authorList>
    </citation>
    <scope>NUCLEOTIDE SEQUENCE [LARGE SCALE GENOMIC DNA]</scope>
    <source>
        <strain evidence="2 3">CBS 116634</strain>
    </source>
</reference>
<feature type="compositionally biased region" description="Polar residues" evidence="1">
    <location>
        <begin position="30"/>
        <end position="63"/>
    </location>
</feature>
<feature type="compositionally biased region" description="Polar residues" evidence="1">
    <location>
        <begin position="9"/>
        <end position="21"/>
    </location>
</feature>
<sequence length="94" mass="9750">MPHDLQHQHFGTATKANSGISSAIPGQDTVEIQGNNKHQPAPTSRTFQPNPAHSLPPAQQDNSVGDGEQASAAADTLGGAMFIRAWDTSGCGTD</sequence>
<organism evidence="2 3">
    <name type="scientific">Pseudocercospora musae</name>
    <dbReference type="NCBI Taxonomy" id="113226"/>
    <lineage>
        <taxon>Eukaryota</taxon>
        <taxon>Fungi</taxon>
        <taxon>Dikarya</taxon>
        <taxon>Ascomycota</taxon>
        <taxon>Pezizomycotina</taxon>
        <taxon>Dothideomycetes</taxon>
        <taxon>Dothideomycetidae</taxon>
        <taxon>Mycosphaerellales</taxon>
        <taxon>Mycosphaerellaceae</taxon>
        <taxon>Pseudocercospora</taxon>
    </lineage>
</organism>
<gene>
    <name evidence="2" type="ORF">AC579_4000</name>
</gene>
<accession>A0A139II10</accession>
<dbReference type="AlphaFoldDB" id="A0A139II10"/>